<comment type="catalytic activity">
    <reaction evidence="19">
        <text>L-seryl-[protein] + ATP = O-phospho-L-seryl-[protein] + ADP + H(+)</text>
        <dbReference type="Rhea" id="RHEA:17989"/>
        <dbReference type="Rhea" id="RHEA-COMP:9863"/>
        <dbReference type="Rhea" id="RHEA-COMP:11604"/>
        <dbReference type="ChEBI" id="CHEBI:15378"/>
        <dbReference type="ChEBI" id="CHEBI:29999"/>
        <dbReference type="ChEBI" id="CHEBI:30616"/>
        <dbReference type="ChEBI" id="CHEBI:83421"/>
        <dbReference type="ChEBI" id="CHEBI:456216"/>
        <dbReference type="EC" id="2.7.11.1"/>
    </reaction>
</comment>
<dbReference type="GO" id="GO:0005524">
    <property type="term" value="F:ATP binding"/>
    <property type="evidence" value="ECO:0007669"/>
    <property type="project" value="UniProtKB-KW"/>
</dbReference>
<evidence type="ECO:0000256" key="18">
    <source>
        <dbReference type="ARBA" id="ARBA00047899"/>
    </source>
</evidence>
<keyword evidence="7" id="KW-0808">Transferase</keyword>
<dbReference type="GO" id="GO:0004674">
    <property type="term" value="F:protein serine/threonine kinase activity"/>
    <property type="evidence" value="ECO:0007669"/>
    <property type="project" value="UniProtKB-KW"/>
</dbReference>
<keyword evidence="8" id="KW-0812">Transmembrane</keyword>
<evidence type="ECO:0000256" key="4">
    <source>
        <dbReference type="ARBA" id="ARBA00022527"/>
    </source>
</evidence>
<comment type="caution">
    <text evidence="22">The sequence shown here is derived from an EMBL/GenBank/DDBJ whole genome shotgun (WGS) entry which is preliminary data.</text>
</comment>
<comment type="subcellular location">
    <subcellularLocation>
        <location evidence="1">Cell membrane</location>
        <topology evidence="1">Single-pass membrane protein</topology>
    </subcellularLocation>
</comment>
<evidence type="ECO:0000256" key="6">
    <source>
        <dbReference type="ARBA" id="ARBA00022614"/>
    </source>
</evidence>
<evidence type="ECO:0000256" key="1">
    <source>
        <dbReference type="ARBA" id="ARBA00004162"/>
    </source>
</evidence>
<dbReference type="InterPro" id="IPR032675">
    <property type="entry name" value="LRR_dom_sf"/>
</dbReference>
<keyword evidence="6" id="KW-0433">Leucine-rich repeat</keyword>
<comment type="catalytic activity">
    <reaction evidence="18">
        <text>L-threonyl-[protein] + ATP = O-phospho-L-threonyl-[protein] + ADP + H(+)</text>
        <dbReference type="Rhea" id="RHEA:46608"/>
        <dbReference type="Rhea" id="RHEA-COMP:11060"/>
        <dbReference type="Rhea" id="RHEA-COMP:11605"/>
        <dbReference type="ChEBI" id="CHEBI:15378"/>
        <dbReference type="ChEBI" id="CHEBI:30013"/>
        <dbReference type="ChEBI" id="CHEBI:30616"/>
        <dbReference type="ChEBI" id="CHEBI:61977"/>
        <dbReference type="ChEBI" id="CHEBI:456216"/>
        <dbReference type="EC" id="2.7.11.1"/>
    </reaction>
</comment>
<dbReference type="OrthoDB" id="2013020at2759"/>
<keyword evidence="4" id="KW-0723">Serine/threonine-protein kinase</keyword>
<dbReference type="SUPFAM" id="SSF56112">
    <property type="entry name" value="Protein kinase-like (PK-like)"/>
    <property type="match status" value="2"/>
</dbReference>
<dbReference type="Gene3D" id="3.80.10.10">
    <property type="entry name" value="Ribonuclease Inhibitor"/>
    <property type="match status" value="2"/>
</dbReference>
<proteinExistence type="predicted"/>
<evidence type="ECO:0000256" key="2">
    <source>
        <dbReference type="ARBA" id="ARBA00012513"/>
    </source>
</evidence>
<organism evidence="22 23">
    <name type="scientific">Acer yangbiense</name>
    <dbReference type="NCBI Taxonomy" id="1000413"/>
    <lineage>
        <taxon>Eukaryota</taxon>
        <taxon>Viridiplantae</taxon>
        <taxon>Streptophyta</taxon>
        <taxon>Embryophyta</taxon>
        <taxon>Tracheophyta</taxon>
        <taxon>Spermatophyta</taxon>
        <taxon>Magnoliopsida</taxon>
        <taxon>eudicotyledons</taxon>
        <taxon>Gunneridae</taxon>
        <taxon>Pentapetalae</taxon>
        <taxon>rosids</taxon>
        <taxon>malvids</taxon>
        <taxon>Sapindales</taxon>
        <taxon>Sapindaceae</taxon>
        <taxon>Hippocastanoideae</taxon>
        <taxon>Acereae</taxon>
        <taxon>Acer</taxon>
    </lineage>
</organism>
<reference evidence="23" key="1">
    <citation type="journal article" date="2019" name="Gigascience">
        <title>De novo genome assembly of the endangered Acer yangbiense, a plant species with extremely small populations endemic to Yunnan Province, China.</title>
        <authorList>
            <person name="Yang J."/>
            <person name="Wariss H.M."/>
            <person name="Tao L."/>
            <person name="Zhang R."/>
            <person name="Yun Q."/>
            <person name="Hollingsworth P."/>
            <person name="Dao Z."/>
            <person name="Luo G."/>
            <person name="Guo H."/>
            <person name="Ma Y."/>
            <person name="Sun W."/>
        </authorList>
    </citation>
    <scope>NUCLEOTIDE SEQUENCE [LARGE SCALE GENOMIC DNA]</scope>
    <source>
        <strain evidence="23">cv. Malutang</strain>
    </source>
</reference>
<keyword evidence="13" id="KW-0067">ATP-binding</keyword>
<evidence type="ECO:0000256" key="9">
    <source>
        <dbReference type="ARBA" id="ARBA00022729"/>
    </source>
</evidence>
<dbReference type="InterPro" id="IPR001611">
    <property type="entry name" value="Leu-rich_rpt"/>
</dbReference>
<keyword evidence="12" id="KW-0418">Kinase</keyword>
<evidence type="ECO:0000256" key="11">
    <source>
        <dbReference type="ARBA" id="ARBA00022741"/>
    </source>
</evidence>
<feature type="chain" id="PRO_5023010539" description="non-specific serine/threonine protein kinase" evidence="20">
    <location>
        <begin position="34"/>
        <end position="896"/>
    </location>
</feature>
<evidence type="ECO:0000259" key="21">
    <source>
        <dbReference type="PROSITE" id="PS50011"/>
    </source>
</evidence>
<dbReference type="SMART" id="SM00369">
    <property type="entry name" value="LRR_TYP"/>
    <property type="match status" value="2"/>
</dbReference>
<keyword evidence="5" id="KW-0597">Phosphoprotein</keyword>
<feature type="domain" description="Protein kinase" evidence="21">
    <location>
        <begin position="1"/>
        <end position="398"/>
    </location>
</feature>
<dbReference type="InterPro" id="IPR003591">
    <property type="entry name" value="Leu-rich_rpt_typical-subtyp"/>
</dbReference>
<keyword evidence="11" id="KW-0547">Nucleotide-binding</keyword>
<name>A0A5C7IK14_9ROSI</name>
<dbReference type="SUPFAM" id="SSF52058">
    <property type="entry name" value="L domain-like"/>
    <property type="match status" value="1"/>
</dbReference>
<keyword evidence="9 20" id="KW-0732">Signal</keyword>
<sequence length="896" mass="100438">MDDGERSFLAVKQWLVLVPVLITVISNSKLVAACDEVFEADALEIEKLEDGKQRELRIDLNGERYLTESVKLDYLKATVIAQNDPPIHGNRLHFSIYSVNDIPSILNAVEVYVLLELPFSPTNLDDGLRNTYCLLSPKDCRLADRPFNYQKDLSYNSLKGPIPQFLAQLSNLKTLNLTGNKLTGSVPDALIQKSNDGTLLLREAGIVLIVGTDVNMLSWINRLQIAVDAAHGLDYLHNGCKPPIIHRDLKPSNILLTENMQAKIADFGLSRVVSEEIHSQSTTCPAGTPGYVGPEFNLGVVSNKKSDIYSFGIILFELITGQPAIKRGSGSSYIHILQWVTPEIERGDIQNVVDPRLQGKFNTNAAWKIVDTAMSCVCPTAVDRPDINNVLIELKECLAVEVASRRNSKTESSNTTTSYLLEQTFLNGSIEMVPRSRYPIDSYDRLWYTPNFNDWKVRSTESTIYTPRIDEEYKVPAEVLQTAVVAENASIPLSLYFTPPNPASRCYVYFYFAKIEKLEDGKQRELRIDLNGERYLTESVKLDYLTATVRAQTDPPIHGNRLHFSIYSVNDIPPILNAVEVYVLLELPFSPTNLDDGFSYLFTGLKNTYCPLSPTDCRLADRSFNYQKDLSYNSLKGPIPQFLAQLPNLKTLNLTGNKLTGSVPDALIQKSNDGTLLLRGPAHSIRLHCSVSLHKEKEERFNAGVVSNKKSDIYSFGIILFELITGQPAIKGGLGRSYIHILQWVTPEIERGDIQNVVDPRLQGNFNTNGAWKIVDTALSCVRPTAVERPDVNNVLIELKECLAIEVASRRNRKTENSNTTTSYLLEQTFLNGSIEMVPRTRQTMSYVVTELKECLEMEIARDQQTWRTESLMSKSVNSIDMSPVDLDTEKGPQPR</sequence>
<keyword evidence="14" id="KW-1133">Transmembrane helix</keyword>
<dbReference type="SMART" id="SM00220">
    <property type="entry name" value="S_TKc"/>
    <property type="match status" value="1"/>
</dbReference>
<evidence type="ECO:0000256" key="12">
    <source>
        <dbReference type="ARBA" id="ARBA00022777"/>
    </source>
</evidence>
<dbReference type="PANTHER" id="PTHR45631">
    <property type="entry name" value="OS07G0107800 PROTEIN-RELATED"/>
    <property type="match status" value="1"/>
</dbReference>
<keyword evidence="10" id="KW-0677">Repeat</keyword>
<evidence type="ECO:0000313" key="22">
    <source>
        <dbReference type="EMBL" id="TXG68786.1"/>
    </source>
</evidence>
<keyword evidence="17" id="KW-0325">Glycoprotein</keyword>
<keyword evidence="23" id="KW-1185">Reference proteome</keyword>
<dbReference type="AlphaFoldDB" id="A0A5C7IK14"/>
<dbReference type="EC" id="2.7.11.1" evidence="2"/>
<evidence type="ECO:0000256" key="7">
    <source>
        <dbReference type="ARBA" id="ARBA00022679"/>
    </source>
</evidence>
<dbReference type="Pfam" id="PF00069">
    <property type="entry name" value="Pkinase"/>
    <property type="match status" value="1"/>
</dbReference>
<evidence type="ECO:0000256" key="17">
    <source>
        <dbReference type="ARBA" id="ARBA00023180"/>
    </source>
</evidence>
<keyword evidence="15" id="KW-0472">Membrane</keyword>
<dbReference type="InterPro" id="IPR008271">
    <property type="entry name" value="Ser/Thr_kinase_AS"/>
</dbReference>
<dbReference type="Pfam" id="PF00560">
    <property type="entry name" value="LRR_1"/>
    <property type="match status" value="2"/>
</dbReference>
<evidence type="ECO:0000256" key="13">
    <source>
        <dbReference type="ARBA" id="ARBA00022840"/>
    </source>
</evidence>
<evidence type="ECO:0000256" key="3">
    <source>
        <dbReference type="ARBA" id="ARBA00022475"/>
    </source>
</evidence>
<evidence type="ECO:0000256" key="8">
    <source>
        <dbReference type="ARBA" id="ARBA00022692"/>
    </source>
</evidence>
<dbReference type="InterPro" id="IPR024788">
    <property type="entry name" value="Malectin-like_Carb-bd_dom"/>
</dbReference>
<evidence type="ECO:0000256" key="14">
    <source>
        <dbReference type="ARBA" id="ARBA00022989"/>
    </source>
</evidence>
<keyword evidence="3" id="KW-1003">Cell membrane</keyword>
<evidence type="ECO:0000256" key="10">
    <source>
        <dbReference type="ARBA" id="ARBA00022737"/>
    </source>
</evidence>
<dbReference type="InterPro" id="IPR000719">
    <property type="entry name" value="Prot_kinase_dom"/>
</dbReference>
<dbReference type="FunFam" id="1.10.510.10:FF:000358">
    <property type="entry name" value="Putative leucine-rich repeat receptor-like serine/threonine-protein kinase"/>
    <property type="match status" value="1"/>
</dbReference>
<feature type="signal peptide" evidence="20">
    <location>
        <begin position="1"/>
        <end position="33"/>
    </location>
</feature>
<dbReference type="Proteomes" id="UP000323000">
    <property type="component" value="Chromosome 2"/>
</dbReference>
<dbReference type="PANTHER" id="PTHR45631:SF212">
    <property type="entry name" value="PROTEIN KINASE DOMAIN-CONTAINING PROTEIN"/>
    <property type="match status" value="1"/>
</dbReference>
<protein>
    <recommendedName>
        <fullName evidence="2">non-specific serine/threonine protein kinase</fullName>
        <ecNumber evidence="2">2.7.11.1</ecNumber>
    </recommendedName>
</protein>
<evidence type="ECO:0000256" key="19">
    <source>
        <dbReference type="ARBA" id="ARBA00048679"/>
    </source>
</evidence>
<dbReference type="InterPro" id="IPR011009">
    <property type="entry name" value="Kinase-like_dom_sf"/>
</dbReference>
<keyword evidence="16" id="KW-0675">Receptor</keyword>
<dbReference type="Pfam" id="PF12819">
    <property type="entry name" value="Malectin_like"/>
    <property type="match status" value="1"/>
</dbReference>
<dbReference type="PROSITE" id="PS00108">
    <property type="entry name" value="PROTEIN_KINASE_ST"/>
    <property type="match status" value="1"/>
</dbReference>
<evidence type="ECO:0000256" key="15">
    <source>
        <dbReference type="ARBA" id="ARBA00023136"/>
    </source>
</evidence>
<gene>
    <name evidence="22" type="ORF">EZV62_003721</name>
</gene>
<evidence type="ECO:0000313" key="23">
    <source>
        <dbReference type="Proteomes" id="UP000323000"/>
    </source>
</evidence>
<dbReference type="GO" id="GO:0005886">
    <property type="term" value="C:plasma membrane"/>
    <property type="evidence" value="ECO:0007669"/>
    <property type="project" value="UniProtKB-SubCell"/>
</dbReference>
<evidence type="ECO:0000256" key="5">
    <source>
        <dbReference type="ARBA" id="ARBA00022553"/>
    </source>
</evidence>
<dbReference type="PROSITE" id="PS50011">
    <property type="entry name" value="PROTEIN_KINASE_DOM"/>
    <property type="match status" value="1"/>
</dbReference>
<evidence type="ECO:0000256" key="20">
    <source>
        <dbReference type="SAM" id="SignalP"/>
    </source>
</evidence>
<accession>A0A5C7IK14</accession>
<dbReference type="Gene3D" id="1.10.510.10">
    <property type="entry name" value="Transferase(Phosphotransferase) domain 1"/>
    <property type="match status" value="2"/>
</dbReference>
<evidence type="ECO:0000256" key="16">
    <source>
        <dbReference type="ARBA" id="ARBA00023170"/>
    </source>
</evidence>
<dbReference type="EMBL" id="VAHF01000002">
    <property type="protein sequence ID" value="TXG68786.1"/>
    <property type="molecule type" value="Genomic_DNA"/>
</dbReference>